<dbReference type="Proteomes" id="UP000177932">
    <property type="component" value="Unassembled WGS sequence"/>
</dbReference>
<gene>
    <name evidence="1" type="ORF">A2827_01300</name>
</gene>
<organism evidence="1 2">
    <name type="scientific">Candidatus Spechtbacteria bacterium RIFCSPHIGHO2_01_FULL_43_30</name>
    <dbReference type="NCBI Taxonomy" id="1802158"/>
    <lineage>
        <taxon>Bacteria</taxon>
        <taxon>Candidatus Spechtiibacteriota</taxon>
    </lineage>
</organism>
<accession>A0A1G2H6Z5</accession>
<proteinExistence type="predicted"/>
<dbReference type="EMBL" id="MHOD01000015">
    <property type="protein sequence ID" value="OGZ58031.1"/>
    <property type="molecule type" value="Genomic_DNA"/>
</dbReference>
<comment type="caution">
    <text evidence="1">The sequence shown here is derived from an EMBL/GenBank/DDBJ whole genome shotgun (WGS) entry which is preliminary data.</text>
</comment>
<evidence type="ECO:0000313" key="1">
    <source>
        <dbReference type="EMBL" id="OGZ58031.1"/>
    </source>
</evidence>
<dbReference type="STRING" id="1802158.A2827_01300"/>
<protein>
    <submittedName>
        <fullName evidence="1">Uncharacterized protein</fullName>
    </submittedName>
</protein>
<dbReference type="AlphaFoldDB" id="A0A1G2H6Z5"/>
<reference evidence="1 2" key="1">
    <citation type="journal article" date="2016" name="Nat. Commun.">
        <title>Thousands of microbial genomes shed light on interconnected biogeochemical processes in an aquifer system.</title>
        <authorList>
            <person name="Anantharaman K."/>
            <person name="Brown C.T."/>
            <person name="Hug L.A."/>
            <person name="Sharon I."/>
            <person name="Castelle C.J."/>
            <person name="Probst A.J."/>
            <person name="Thomas B.C."/>
            <person name="Singh A."/>
            <person name="Wilkins M.J."/>
            <person name="Karaoz U."/>
            <person name="Brodie E.L."/>
            <person name="Williams K.H."/>
            <person name="Hubbard S.S."/>
            <person name="Banfield J.F."/>
        </authorList>
    </citation>
    <scope>NUCLEOTIDE SEQUENCE [LARGE SCALE GENOMIC DNA]</scope>
</reference>
<sequence length="107" mass="11564">MENIKNLRLVLAAYLQVQPNDIRLVNDFGSERNSFSGTLSLRVCMVGAAGMETLFTLATDKSMQFITLDAATKDLLRQAAGMLAVKMGVSVVGDSYYNLVQTADAAL</sequence>
<name>A0A1G2H6Z5_9BACT</name>
<evidence type="ECO:0000313" key="2">
    <source>
        <dbReference type="Proteomes" id="UP000177932"/>
    </source>
</evidence>